<keyword evidence="6 15" id="KW-0489">Methyltransferase</keyword>
<dbReference type="PIRSF" id="PIRSF000382">
    <property type="entry name" value="MeTrfase_B12_ind"/>
    <property type="match status" value="1"/>
</dbReference>
<dbReference type="InterPro" id="IPR013215">
    <property type="entry name" value="Cbl-indep_Met_Synth_N"/>
</dbReference>
<evidence type="ECO:0000256" key="1">
    <source>
        <dbReference type="ARBA" id="ARBA00001947"/>
    </source>
</evidence>
<dbReference type="InterPro" id="IPR006276">
    <property type="entry name" value="Cobalamin-indep_Met_synthase"/>
</dbReference>
<dbReference type="CDD" id="cd03312">
    <property type="entry name" value="CIMS_N_terminal_like"/>
    <property type="match status" value="1"/>
</dbReference>
<evidence type="ECO:0000256" key="7">
    <source>
        <dbReference type="ARBA" id="ARBA00022605"/>
    </source>
</evidence>
<keyword evidence="10" id="KW-0677">Repeat</keyword>
<keyword evidence="7" id="KW-0028">Amino-acid biosynthesis</keyword>
<keyword evidence="12" id="KW-0486">Methionine biosynthesis</keyword>
<evidence type="ECO:0000256" key="2">
    <source>
        <dbReference type="ARBA" id="ARBA00002777"/>
    </source>
</evidence>
<evidence type="ECO:0000256" key="6">
    <source>
        <dbReference type="ARBA" id="ARBA00022603"/>
    </source>
</evidence>
<keyword evidence="8 15" id="KW-0808">Transferase</keyword>
<dbReference type="GO" id="GO:0003871">
    <property type="term" value="F:5-methyltetrahydropteroyltriglutamate-homocysteine S-methyltransferase activity"/>
    <property type="evidence" value="ECO:0007669"/>
    <property type="project" value="UniProtKB-EC"/>
</dbReference>
<keyword evidence="9" id="KW-0479">Metal-binding</keyword>
<evidence type="ECO:0000259" key="13">
    <source>
        <dbReference type="Pfam" id="PF01717"/>
    </source>
</evidence>
<dbReference type="InterPro" id="IPR038071">
    <property type="entry name" value="UROD/MetE-like_sf"/>
</dbReference>
<dbReference type="GO" id="GO:0032259">
    <property type="term" value="P:methylation"/>
    <property type="evidence" value="ECO:0007669"/>
    <property type="project" value="UniProtKB-KW"/>
</dbReference>
<organism evidence="15 16">
    <name type="scientific">Glycomyces rhizosphaerae</name>
    <dbReference type="NCBI Taxonomy" id="2054422"/>
    <lineage>
        <taxon>Bacteria</taxon>
        <taxon>Bacillati</taxon>
        <taxon>Actinomycetota</taxon>
        <taxon>Actinomycetes</taxon>
        <taxon>Glycomycetales</taxon>
        <taxon>Glycomycetaceae</taxon>
        <taxon>Glycomyces</taxon>
    </lineage>
</organism>
<evidence type="ECO:0000256" key="4">
    <source>
        <dbReference type="ARBA" id="ARBA00009553"/>
    </source>
</evidence>
<evidence type="ECO:0000313" key="16">
    <source>
        <dbReference type="Proteomes" id="UP001595712"/>
    </source>
</evidence>
<evidence type="ECO:0000256" key="10">
    <source>
        <dbReference type="ARBA" id="ARBA00022737"/>
    </source>
</evidence>
<feature type="domain" description="Cobalamin-independent methionine synthase MetE C-terminal/archaeal" evidence="13">
    <location>
        <begin position="419"/>
        <end position="741"/>
    </location>
</feature>
<keyword evidence="16" id="KW-1185">Reference proteome</keyword>
<sequence>MNTTTAVPAQRLGATALGYPRIGPNRELKRALEAHWSGRLDAAGLEAAAAAVRSGMLDDLSVLDSVPTGTFSFYDHVLDTIVAVDALASRHRRETALASYFAAARGDAEAVPLEMTKWFDTNYHYLVPEIGPETAFAAKPEKAVAEFLEAKERGLDARPVLLGPVSFLLLAKPSEGAPADFVPFDRLGDLVEVYVELLAALGEAGAGLIQLDEPALCADRTTEELAATAAVYRRLVGSAGILVAGGYGPFGEALPVLLEAGVEGVALDLVRGRSDLEALETLDVSRETFLLAGVIDGRNIWRADLAKGAADIARLQAISDRVGVASSSSLLHVPVDLDAEHELPEALTERLAFARQKLREITALADPEGSREARPEAPAAWRDESVRTRLADLGPDADRRLPYVERQAAQAERVALPPLPTTTIGSFPQTAELRNARAAHRRGLMIDADYKSRMKAEVAAVIAEQEKLGLDVLVHGEPERNDMVQYFAEQLTGFATTAGGWVQSYGSRCVRPPVLYGDVARNAPMTVEWTSYAQSLTEKPVKGMLTGPVTILAWSFVRDDQPLADTADQVALALRDEVADLEAAGTAIIQVDEPALRELLPVRAASRAAYRDWATRSFRLATAGVRPETAIHTHLCYSEFGEVIDAIAALDADVTSIEASRSKMEILADLDRADYRSAVGPGVWDIHSPRVPATDDMAEALRLAVAALGPDRVWANPDCGLKTRRYEEVRPSLAGLVEAARIVREQLVSP</sequence>
<dbReference type="SUPFAM" id="SSF51726">
    <property type="entry name" value="UROD/MetE-like"/>
    <property type="match status" value="2"/>
</dbReference>
<evidence type="ECO:0000256" key="5">
    <source>
        <dbReference type="ARBA" id="ARBA00012034"/>
    </source>
</evidence>
<feature type="domain" description="Cobalamin-independent methionine synthase MetE N-terminal" evidence="14">
    <location>
        <begin position="15"/>
        <end position="318"/>
    </location>
</feature>
<reference evidence="16" key="1">
    <citation type="journal article" date="2019" name="Int. J. Syst. Evol. Microbiol.">
        <title>The Global Catalogue of Microorganisms (GCM) 10K type strain sequencing project: providing services to taxonomists for standard genome sequencing and annotation.</title>
        <authorList>
            <consortium name="The Broad Institute Genomics Platform"/>
            <consortium name="The Broad Institute Genome Sequencing Center for Infectious Disease"/>
            <person name="Wu L."/>
            <person name="Ma J."/>
        </authorList>
    </citation>
    <scope>NUCLEOTIDE SEQUENCE [LARGE SCALE GENOMIC DNA]</scope>
    <source>
        <strain evidence="16">CGMCC 4.7396</strain>
    </source>
</reference>
<evidence type="ECO:0000256" key="9">
    <source>
        <dbReference type="ARBA" id="ARBA00022723"/>
    </source>
</evidence>
<dbReference type="Pfam" id="PF01717">
    <property type="entry name" value="Meth_synt_2"/>
    <property type="match status" value="1"/>
</dbReference>
<dbReference type="Proteomes" id="UP001595712">
    <property type="component" value="Unassembled WGS sequence"/>
</dbReference>
<comment type="similarity">
    <text evidence="4">Belongs to the vitamin-B12 independent methionine synthase family.</text>
</comment>
<gene>
    <name evidence="15" type="primary">metE</name>
    <name evidence="15" type="ORF">ACFO8M_10975</name>
</gene>
<evidence type="ECO:0000256" key="3">
    <source>
        <dbReference type="ARBA" id="ARBA00004681"/>
    </source>
</evidence>
<dbReference type="EC" id="2.1.1.14" evidence="5"/>
<proteinExistence type="inferred from homology"/>
<dbReference type="EMBL" id="JBHRWO010000010">
    <property type="protein sequence ID" value="MFC3493007.1"/>
    <property type="molecule type" value="Genomic_DNA"/>
</dbReference>
<comment type="caution">
    <text evidence="15">The sequence shown here is derived from an EMBL/GenBank/DDBJ whole genome shotgun (WGS) entry which is preliminary data.</text>
</comment>
<dbReference type="NCBIfam" id="NF003556">
    <property type="entry name" value="PRK05222.1"/>
    <property type="match status" value="1"/>
</dbReference>
<protein>
    <recommendedName>
        <fullName evidence="5">5-methyltetrahydropteroyltriglutamate--homocysteine S-methyltransferase</fullName>
        <ecNumber evidence="5">2.1.1.14</ecNumber>
    </recommendedName>
</protein>
<dbReference type="Pfam" id="PF08267">
    <property type="entry name" value="Meth_synt_1"/>
    <property type="match status" value="1"/>
</dbReference>
<comment type="cofactor">
    <cofactor evidence="1">
        <name>Zn(2+)</name>
        <dbReference type="ChEBI" id="CHEBI:29105"/>
    </cofactor>
</comment>
<dbReference type="Gene3D" id="3.20.20.210">
    <property type="match status" value="2"/>
</dbReference>
<dbReference type="RefSeq" id="WP_387974629.1">
    <property type="nucleotide sequence ID" value="NZ_JBHRWO010000010.1"/>
</dbReference>
<keyword evidence="11" id="KW-0862">Zinc</keyword>
<name>A0ABV7Q1K8_9ACTN</name>
<dbReference type="CDD" id="cd03311">
    <property type="entry name" value="CIMS_C_terminal_like"/>
    <property type="match status" value="1"/>
</dbReference>
<evidence type="ECO:0000256" key="12">
    <source>
        <dbReference type="ARBA" id="ARBA00023167"/>
    </source>
</evidence>
<dbReference type="InterPro" id="IPR002629">
    <property type="entry name" value="Met_Synth_C/arc"/>
</dbReference>
<dbReference type="PANTHER" id="PTHR30519">
    <property type="entry name" value="5-METHYLTETRAHYDROPTEROYLTRIGLUTAMATE--HOMOCYSTEINE METHYLTRANSFERASE"/>
    <property type="match status" value="1"/>
</dbReference>
<accession>A0ABV7Q1K8</accession>
<evidence type="ECO:0000259" key="14">
    <source>
        <dbReference type="Pfam" id="PF08267"/>
    </source>
</evidence>
<evidence type="ECO:0000256" key="11">
    <source>
        <dbReference type="ARBA" id="ARBA00022833"/>
    </source>
</evidence>
<comment type="function">
    <text evidence="2">Catalyzes the transfer of a methyl group from 5-methyltetrahydrofolate to homocysteine resulting in methionine formation.</text>
</comment>
<comment type="pathway">
    <text evidence="3">Amino-acid biosynthesis; L-methionine biosynthesis via de novo pathway; L-methionine from L-homocysteine (MetE route): step 1/1.</text>
</comment>
<evidence type="ECO:0000256" key="8">
    <source>
        <dbReference type="ARBA" id="ARBA00022679"/>
    </source>
</evidence>
<dbReference type="NCBIfam" id="TIGR01371">
    <property type="entry name" value="met_syn_B12ind"/>
    <property type="match status" value="1"/>
</dbReference>
<evidence type="ECO:0000313" key="15">
    <source>
        <dbReference type="EMBL" id="MFC3493007.1"/>
    </source>
</evidence>